<name>A0A2Z7BMP4_9LAMI</name>
<protein>
    <submittedName>
        <fullName evidence="1">Uncharacterized protein</fullName>
    </submittedName>
</protein>
<evidence type="ECO:0000313" key="1">
    <source>
        <dbReference type="EMBL" id="KZV35576.1"/>
    </source>
</evidence>
<evidence type="ECO:0000313" key="2">
    <source>
        <dbReference type="Proteomes" id="UP000250235"/>
    </source>
</evidence>
<accession>A0A2Z7BMP4</accession>
<keyword evidence="2" id="KW-1185">Reference proteome</keyword>
<dbReference type="Proteomes" id="UP000250235">
    <property type="component" value="Unassembled WGS sequence"/>
</dbReference>
<dbReference type="AlphaFoldDB" id="A0A2Z7BMP4"/>
<gene>
    <name evidence="1" type="ORF">F511_27866</name>
</gene>
<dbReference type="EMBL" id="KV004543">
    <property type="protein sequence ID" value="KZV35576.1"/>
    <property type="molecule type" value="Genomic_DNA"/>
</dbReference>
<reference evidence="1 2" key="1">
    <citation type="journal article" date="2015" name="Proc. Natl. Acad. Sci. U.S.A.">
        <title>The resurrection genome of Boea hygrometrica: A blueprint for survival of dehydration.</title>
        <authorList>
            <person name="Xiao L."/>
            <person name="Yang G."/>
            <person name="Zhang L."/>
            <person name="Yang X."/>
            <person name="Zhao S."/>
            <person name="Ji Z."/>
            <person name="Zhou Q."/>
            <person name="Hu M."/>
            <person name="Wang Y."/>
            <person name="Chen M."/>
            <person name="Xu Y."/>
            <person name="Jin H."/>
            <person name="Xiao X."/>
            <person name="Hu G."/>
            <person name="Bao F."/>
            <person name="Hu Y."/>
            <person name="Wan P."/>
            <person name="Li L."/>
            <person name="Deng X."/>
            <person name="Kuang T."/>
            <person name="Xiang C."/>
            <person name="Zhu J.K."/>
            <person name="Oliver M.J."/>
            <person name="He Y."/>
        </authorList>
    </citation>
    <scope>NUCLEOTIDE SEQUENCE [LARGE SCALE GENOMIC DNA]</scope>
    <source>
        <strain evidence="2">cv. XS01</strain>
    </source>
</reference>
<proteinExistence type="predicted"/>
<organism evidence="1 2">
    <name type="scientific">Dorcoceras hygrometricum</name>
    <dbReference type="NCBI Taxonomy" id="472368"/>
    <lineage>
        <taxon>Eukaryota</taxon>
        <taxon>Viridiplantae</taxon>
        <taxon>Streptophyta</taxon>
        <taxon>Embryophyta</taxon>
        <taxon>Tracheophyta</taxon>
        <taxon>Spermatophyta</taxon>
        <taxon>Magnoliopsida</taxon>
        <taxon>eudicotyledons</taxon>
        <taxon>Gunneridae</taxon>
        <taxon>Pentapetalae</taxon>
        <taxon>asterids</taxon>
        <taxon>lamiids</taxon>
        <taxon>Lamiales</taxon>
        <taxon>Gesneriaceae</taxon>
        <taxon>Didymocarpoideae</taxon>
        <taxon>Trichosporeae</taxon>
        <taxon>Loxocarpinae</taxon>
        <taxon>Dorcoceras</taxon>
    </lineage>
</organism>
<sequence length="67" mass="7576">MVLVCVVPTADFRKLKESRLEVYASQTTSYPASTTTVELQRAGFSWACTDFETECRDFTGCQDRDTI</sequence>